<dbReference type="OrthoDB" id="6036at2759"/>
<dbReference type="FunFam" id="1.10.220.150:FF:000005">
    <property type="entry name" value="Arf-GAP domain and FG repeat-containing protein 1"/>
    <property type="match status" value="1"/>
</dbReference>
<dbReference type="AlphaFoldDB" id="A0A314LB25"/>
<dbReference type="KEGG" id="nau:109238926"/>
<dbReference type="Pfam" id="PF01412">
    <property type="entry name" value="ArfGap"/>
    <property type="match status" value="1"/>
</dbReference>
<gene>
    <name evidence="7" type="primary">AGD14_2</name>
    <name evidence="7" type="ORF">A4A49_00346</name>
</gene>
<feature type="compositionally biased region" description="Polar residues" evidence="5">
    <location>
        <begin position="320"/>
        <end position="333"/>
    </location>
</feature>
<evidence type="ECO:0000256" key="3">
    <source>
        <dbReference type="ARBA" id="ARBA00022833"/>
    </source>
</evidence>
<keyword evidence="2 4" id="KW-0863">Zinc-finger</keyword>
<evidence type="ECO:0000256" key="2">
    <source>
        <dbReference type="ARBA" id="ARBA00022771"/>
    </source>
</evidence>
<organism evidence="7 8">
    <name type="scientific">Nicotiana attenuata</name>
    <name type="common">Coyote tobacco</name>
    <dbReference type="NCBI Taxonomy" id="49451"/>
    <lineage>
        <taxon>Eukaryota</taxon>
        <taxon>Viridiplantae</taxon>
        <taxon>Streptophyta</taxon>
        <taxon>Embryophyta</taxon>
        <taxon>Tracheophyta</taxon>
        <taxon>Spermatophyta</taxon>
        <taxon>Magnoliopsida</taxon>
        <taxon>eudicotyledons</taxon>
        <taxon>Gunneridae</taxon>
        <taxon>Pentapetalae</taxon>
        <taxon>asterids</taxon>
        <taxon>lamiids</taxon>
        <taxon>Solanales</taxon>
        <taxon>Solanaceae</taxon>
        <taxon>Nicotianoideae</taxon>
        <taxon>Nicotianeae</taxon>
        <taxon>Nicotiana</taxon>
    </lineage>
</organism>
<evidence type="ECO:0000313" key="7">
    <source>
        <dbReference type="EMBL" id="OIT38806.1"/>
    </source>
</evidence>
<dbReference type="InterPro" id="IPR044820">
    <property type="entry name" value="AGD14-like"/>
</dbReference>
<dbReference type="GO" id="GO:0008270">
    <property type="term" value="F:zinc ion binding"/>
    <property type="evidence" value="ECO:0007669"/>
    <property type="project" value="UniProtKB-KW"/>
</dbReference>
<feature type="region of interest" description="Disordered" evidence="5">
    <location>
        <begin position="169"/>
        <end position="200"/>
    </location>
</feature>
<dbReference type="SMR" id="A0A314LB25"/>
<feature type="compositionally biased region" description="Low complexity" evidence="5">
    <location>
        <begin position="268"/>
        <end position="281"/>
    </location>
</feature>
<dbReference type="InterPro" id="IPR038508">
    <property type="entry name" value="ArfGAP_dom_sf"/>
</dbReference>
<feature type="region of interest" description="Disordered" evidence="5">
    <location>
        <begin position="228"/>
        <end position="333"/>
    </location>
</feature>
<comment type="caution">
    <text evidence="7">The sequence shown here is derived from an EMBL/GenBank/DDBJ whole genome shotgun (WGS) entry which is preliminary data.</text>
</comment>
<keyword evidence="1" id="KW-0479">Metal-binding</keyword>
<dbReference type="CDD" id="cd08838">
    <property type="entry name" value="ArfGap_AGFG"/>
    <property type="match status" value="1"/>
</dbReference>
<dbReference type="Gene3D" id="1.10.220.150">
    <property type="entry name" value="Arf GTPase activating protein"/>
    <property type="match status" value="1"/>
</dbReference>
<sequence>MFKRMKEEERIEKIIRGLLRLPDNKRCINCNSLGPQYICTNFWTFVCTRCSGVHREFTHRVKSVSMARFSEEEVSALEAGGNERAKEIYFKTWDPYRNSYPDSSNLHKLRDFIKHVYVDRKYTGDRGHDKLPAVKTSIKDDYKEMSTAGAGDADRCAFEKYSPRKRSDDLNVRSYSMEERRSPRNYNQAGKRSSRERSLPTRFEIVDDRFRDEGSGDVKRYQYHIFSKSESRRRSRSPVSLNTEEVSSPPRIRSINEILGDKAIALKVGESPKSSGKVSESSAEDEKMAKEKAAANLGSLIDLETDPQPQEAQETDPPKETSNTLTPPSSADKVSSVNLLESLFLDMSTPAVASTETPAATEATSVATVVSSGFGPTVASPESTLALPGPNDSTNGQQTLSINNQHSAVPMGVNSSSVQQSTASFDVLYGQQNTVKPTGNAEAPTANQANSVTAPSTSSANDPKSIGRKELPADLFTSSYPPAVPGWQFRPPGMMYGTQYHPAAMSIPALPNSAKSRNPFDIGQDGPQVQAPEFPSMLSMQAALPNLSAPISVQPQQLPYAFALPPQTANYGMTISGGPYVGQQIPNNMALTAPQGNTSIGKDEAAFASLNPLQQSNGTYPTPATSNSFSSGGGNPFG</sequence>
<proteinExistence type="predicted"/>
<dbReference type="PROSITE" id="PS50115">
    <property type="entry name" value="ARFGAP"/>
    <property type="match status" value="1"/>
</dbReference>
<feature type="compositionally biased region" description="Polar residues" evidence="5">
    <location>
        <begin position="613"/>
        <end position="625"/>
    </location>
</feature>
<evidence type="ECO:0000259" key="6">
    <source>
        <dbReference type="PROSITE" id="PS50115"/>
    </source>
</evidence>
<evidence type="ECO:0000256" key="4">
    <source>
        <dbReference type="PROSITE-ProRule" id="PRU00288"/>
    </source>
</evidence>
<dbReference type="STRING" id="49451.A0A314LB25"/>
<dbReference type="SUPFAM" id="SSF57863">
    <property type="entry name" value="ArfGap/RecO-like zinc finger"/>
    <property type="match status" value="1"/>
</dbReference>
<dbReference type="PRINTS" id="PR00405">
    <property type="entry name" value="REVINTRACTNG"/>
</dbReference>
<dbReference type="GO" id="GO:0005096">
    <property type="term" value="F:GTPase activator activity"/>
    <property type="evidence" value="ECO:0007669"/>
    <property type="project" value="InterPro"/>
</dbReference>
<dbReference type="PANTHER" id="PTHR46085:SF16">
    <property type="entry name" value="ARFGAP_RECO-LIKE ZINC FINGER DOMAIN-CONTAINING PROTEIN"/>
    <property type="match status" value="1"/>
</dbReference>
<feature type="region of interest" description="Disordered" evidence="5">
    <location>
        <begin position="376"/>
        <end position="399"/>
    </location>
</feature>
<feature type="compositionally biased region" description="Basic and acidic residues" evidence="5">
    <location>
        <begin position="284"/>
        <end position="293"/>
    </location>
</feature>
<feature type="domain" description="Arf-GAP" evidence="6">
    <location>
        <begin position="12"/>
        <end position="130"/>
    </location>
</feature>
<reference evidence="7" key="1">
    <citation type="submission" date="2016-11" db="EMBL/GenBank/DDBJ databases">
        <title>The genome of Nicotiana attenuata.</title>
        <authorList>
            <person name="Xu S."/>
            <person name="Brockmoeller T."/>
            <person name="Gaquerel E."/>
            <person name="Navarro A."/>
            <person name="Kuhl H."/>
            <person name="Gase K."/>
            <person name="Ling Z."/>
            <person name="Zhou W."/>
            <person name="Kreitzer C."/>
            <person name="Stanke M."/>
            <person name="Tang H."/>
            <person name="Lyons E."/>
            <person name="Pandey P."/>
            <person name="Pandey S.P."/>
            <person name="Timmermann B."/>
            <person name="Baldwin I.T."/>
        </authorList>
    </citation>
    <scope>NUCLEOTIDE SEQUENCE [LARGE SCALE GENOMIC DNA]</scope>
    <source>
        <strain evidence="7">UT</strain>
    </source>
</reference>
<dbReference type="Gramene" id="OIT38806">
    <property type="protein sequence ID" value="OIT38806"/>
    <property type="gene ID" value="A4A49_00346"/>
</dbReference>
<evidence type="ECO:0000256" key="1">
    <source>
        <dbReference type="ARBA" id="ARBA00022723"/>
    </source>
</evidence>
<keyword evidence="3" id="KW-0862">Zinc</keyword>
<feature type="region of interest" description="Disordered" evidence="5">
    <location>
        <begin position="434"/>
        <end position="468"/>
    </location>
</feature>
<evidence type="ECO:0000313" key="8">
    <source>
        <dbReference type="Proteomes" id="UP000187609"/>
    </source>
</evidence>
<evidence type="ECO:0000256" key="5">
    <source>
        <dbReference type="SAM" id="MobiDB-lite"/>
    </source>
</evidence>
<dbReference type="EMBL" id="MJEQ01000171">
    <property type="protein sequence ID" value="OIT38806.1"/>
    <property type="molecule type" value="Genomic_DNA"/>
</dbReference>
<dbReference type="SMART" id="SM00105">
    <property type="entry name" value="ArfGap"/>
    <property type="match status" value="1"/>
</dbReference>
<dbReference type="InterPro" id="IPR037278">
    <property type="entry name" value="ARFGAP/RecO"/>
</dbReference>
<name>A0A314LB25_NICAT</name>
<feature type="region of interest" description="Disordered" evidence="5">
    <location>
        <begin position="613"/>
        <end position="638"/>
    </location>
</feature>
<dbReference type="GeneID" id="109238926"/>
<feature type="compositionally biased region" description="Polar residues" evidence="5">
    <location>
        <begin position="445"/>
        <end position="462"/>
    </location>
</feature>
<protein>
    <submittedName>
        <fullName evidence="7">Adp-ribosylation factor gtpase-activating protein agd14</fullName>
    </submittedName>
</protein>
<dbReference type="PANTHER" id="PTHR46085">
    <property type="entry name" value="ARFGAP/RECO-RELATED"/>
    <property type="match status" value="1"/>
</dbReference>
<dbReference type="Proteomes" id="UP000187609">
    <property type="component" value="Unassembled WGS sequence"/>
</dbReference>
<accession>A0A314LB25</accession>
<dbReference type="InterPro" id="IPR001164">
    <property type="entry name" value="ArfGAP_dom"/>
</dbReference>
<feature type="compositionally biased region" description="Basic and acidic residues" evidence="5">
    <location>
        <begin position="169"/>
        <end position="182"/>
    </location>
</feature>
<keyword evidence="8" id="KW-1185">Reference proteome</keyword>